<dbReference type="AlphaFoldDB" id="A0A1H3W4X6"/>
<reference evidence="2" key="1">
    <citation type="submission" date="2016-10" db="EMBL/GenBank/DDBJ databases">
        <authorList>
            <person name="Varghese N."/>
            <person name="Submissions S."/>
        </authorList>
    </citation>
    <scope>NUCLEOTIDE SEQUENCE [LARGE SCALE GENOMIC DNA]</scope>
    <source>
        <strain evidence="2">CCM7597</strain>
    </source>
</reference>
<dbReference type="EMBL" id="FNQR01000001">
    <property type="protein sequence ID" value="SDZ82153.1"/>
    <property type="molecule type" value="Genomic_DNA"/>
</dbReference>
<gene>
    <name evidence="1" type="ORF">SAMN05421743_101319</name>
</gene>
<organism evidence="1 2">
    <name type="scientific">Thalassobacillus cyri</name>
    <dbReference type="NCBI Taxonomy" id="571932"/>
    <lineage>
        <taxon>Bacteria</taxon>
        <taxon>Bacillati</taxon>
        <taxon>Bacillota</taxon>
        <taxon>Bacilli</taxon>
        <taxon>Bacillales</taxon>
        <taxon>Bacillaceae</taxon>
        <taxon>Thalassobacillus</taxon>
    </lineage>
</organism>
<name>A0A1H3W4X6_9BACI</name>
<sequence length="38" mass="4141">MTDLNDLFRGRVGLSGAEAITMDSLNELLEKNSTDLSI</sequence>
<accession>A0A1H3W4X6</accession>
<dbReference type="Proteomes" id="UP000198584">
    <property type="component" value="Unassembled WGS sequence"/>
</dbReference>
<protein>
    <submittedName>
        <fullName evidence="1">Uncharacterized protein</fullName>
    </submittedName>
</protein>
<evidence type="ECO:0000313" key="1">
    <source>
        <dbReference type="EMBL" id="SDZ82153.1"/>
    </source>
</evidence>
<proteinExistence type="predicted"/>
<evidence type="ECO:0000313" key="2">
    <source>
        <dbReference type="Proteomes" id="UP000198584"/>
    </source>
</evidence>
<keyword evidence="2" id="KW-1185">Reference proteome</keyword>